<dbReference type="AlphaFoldDB" id="A0A1M6GGF0"/>
<protein>
    <submittedName>
        <fullName evidence="2">Uncharacterized protein</fullName>
    </submittedName>
</protein>
<proteinExistence type="predicted"/>
<reference evidence="2 3" key="1">
    <citation type="submission" date="2016-11" db="EMBL/GenBank/DDBJ databases">
        <authorList>
            <person name="Jaros S."/>
            <person name="Januszkiewicz K."/>
            <person name="Wedrychowicz H."/>
        </authorList>
    </citation>
    <scope>NUCLEOTIDE SEQUENCE [LARGE SCALE GENOMIC DNA]</scope>
    <source>
        <strain evidence="2 3">DSM 14916</strain>
    </source>
</reference>
<dbReference type="EMBL" id="FQZF01000008">
    <property type="protein sequence ID" value="SHJ09046.1"/>
    <property type="molecule type" value="Genomic_DNA"/>
</dbReference>
<keyword evidence="3" id="KW-1185">Reference proteome</keyword>
<dbReference type="Proteomes" id="UP000184387">
    <property type="component" value="Unassembled WGS sequence"/>
</dbReference>
<gene>
    <name evidence="2" type="ORF">SAMN02745194_01744</name>
</gene>
<feature type="signal peptide" evidence="1">
    <location>
        <begin position="1"/>
        <end position="27"/>
    </location>
</feature>
<dbReference type="PROSITE" id="PS51257">
    <property type="entry name" value="PROKAR_LIPOPROTEIN"/>
    <property type="match status" value="1"/>
</dbReference>
<evidence type="ECO:0000256" key="1">
    <source>
        <dbReference type="SAM" id="SignalP"/>
    </source>
</evidence>
<keyword evidence="1" id="KW-0732">Signal</keyword>
<sequence>MRHFAAPALLAAALLAGCAERSPLAVAQEVEDPSYEAVSRSYADAIAEGMMRARVDRLRRAVRRMGFPELERPPG</sequence>
<evidence type="ECO:0000313" key="2">
    <source>
        <dbReference type="EMBL" id="SHJ09046.1"/>
    </source>
</evidence>
<feature type="chain" id="PRO_5012883977" evidence="1">
    <location>
        <begin position="28"/>
        <end position="75"/>
    </location>
</feature>
<evidence type="ECO:0000313" key="3">
    <source>
        <dbReference type="Proteomes" id="UP000184387"/>
    </source>
</evidence>
<organism evidence="2 3">
    <name type="scientific">Muricoccus roseus</name>
    <dbReference type="NCBI Taxonomy" id="198092"/>
    <lineage>
        <taxon>Bacteria</taxon>
        <taxon>Pseudomonadati</taxon>
        <taxon>Pseudomonadota</taxon>
        <taxon>Alphaproteobacteria</taxon>
        <taxon>Acetobacterales</taxon>
        <taxon>Roseomonadaceae</taxon>
        <taxon>Muricoccus</taxon>
    </lineage>
</organism>
<accession>A0A1M6GGF0</accession>
<dbReference type="RefSeq" id="WP_073133657.1">
    <property type="nucleotide sequence ID" value="NZ_FQZF01000008.1"/>
</dbReference>
<name>A0A1M6GGF0_9PROT</name>